<dbReference type="EMBL" id="JAAIUW010000005">
    <property type="protein sequence ID" value="KAF7830856.1"/>
    <property type="molecule type" value="Genomic_DNA"/>
</dbReference>
<name>A0A834WS42_9FABA</name>
<evidence type="ECO:0000313" key="2">
    <source>
        <dbReference type="EMBL" id="KAF7830856.1"/>
    </source>
</evidence>
<proteinExistence type="predicted"/>
<sequence length="22" mass="2609">MEKVSHKDSRRYLEAEKKATTT</sequence>
<protein>
    <submittedName>
        <fullName evidence="2">Uncharacterized protein</fullName>
    </submittedName>
</protein>
<keyword evidence="3" id="KW-1185">Reference proteome</keyword>
<reference evidence="2" key="1">
    <citation type="submission" date="2020-09" db="EMBL/GenBank/DDBJ databases">
        <title>Genome-Enabled Discovery of Anthraquinone Biosynthesis in Senna tora.</title>
        <authorList>
            <person name="Kang S.-H."/>
            <person name="Pandey R.P."/>
            <person name="Lee C.-M."/>
            <person name="Sim J.-S."/>
            <person name="Jeong J.-T."/>
            <person name="Choi B.-S."/>
            <person name="Jung M."/>
            <person name="Ginzburg D."/>
            <person name="Zhao K."/>
            <person name="Won S.Y."/>
            <person name="Oh T.-J."/>
            <person name="Yu Y."/>
            <person name="Kim N.-H."/>
            <person name="Lee O.R."/>
            <person name="Lee T.-H."/>
            <person name="Bashyal P."/>
            <person name="Kim T.-S."/>
            <person name="Lee W.-H."/>
            <person name="Kawkins C."/>
            <person name="Kim C.-K."/>
            <person name="Kim J.S."/>
            <person name="Ahn B.O."/>
            <person name="Rhee S.Y."/>
            <person name="Sohng J.K."/>
        </authorList>
    </citation>
    <scope>NUCLEOTIDE SEQUENCE</scope>
    <source>
        <tissue evidence="2">Leaf</tissue>
    </source>
</reference>
<evidence type="ECO:0000256" key="1">
    <source>
        <dbReference type="SAM" id="MobiDB-lite"/>
    </source>
</evidence>
<dbReference type="AlphaFoldDB" id="A0A834WS42"/>
<comment type="caution">
    <text evidence="2">The sequence shown here is derived from an EMBL/GenBank/DDBJ whole genome shotgun (WGS) entry which is preliminary data.</text>
</comment>
<organism evidence="2 3">
    <name type="scientific">Senna tora</name>
    <dbReference type="NCBI Taxonomy" id="362788"/>
    <lineage>
        <taxon>Eukaryota</taxon>
        <taxon>Viridiplantae</taxon>
        <taxon>Streptophyta</taxon>
        <taxon>Embryophyta</taxon>
        <taxon>Tracheophyta</taxon>
        <taxon>Spermatophyta</taxon>
        <taxon>Magnoliopsida</taxon>
        <taxon>eudicotyledons</taxon>
        <taxon>Gunneridae</taxon>
        <taxon>Pentapetalae</taxon>
        <taxon>rosids</taxon>
        <taxon>fabids</taxon>
        <taxon>Fabales</taxon>
        <taxon>Fabaceae</taxon>
        <taxon>Caesalpinioideae</taxon>
        <taxon>Cassia clade</taxon>
        <taxon>Senna</taxon>
    </lineage>
</organism>
<evidence type="ECO:0000313" key="3">
    <source>
        <dbReference type="Proteomes" id="UP000634136"/>
    </source>
</evidence>
<accession>A0A834WS42</accession>
<dbReference type="Proteomes" id="UP000634136">
    <property type="component" value="Unassembled WGS sequence"/>
</dbReference>
<feature type="region of interest" description="Disordered" evidence="1">
    <location>
        <begin position="1"/>
        <end position="22"/>
    </location>
</feature>
<gene>
    <name evidence="2" type="ORF">G2W53_013189</name>
</gene>